<evidence type="ECO:0008006" key="4">
    <source>
        <dbReference type="Google" id="ProtNLM"/>
    </source>
</evidence>
<sequence length="117" mass="13365">MKTFSVAVAVAVVLTFICIQQSSAVPVTEVQELEEPMTTENPIAEYEATSMESWKHSCIKRHLLLPCPVLRQHTHTHTHTHSFHSLISFKCFVKMLKCGSYCKCAQLLNRCKSWRSQ</sequence>
<dbReference type="AlphaFoldDB" id="A0A8C9XAW1"/>
<name>A0A8C9XAW1_SANLU</name>
<dbReference type="Proteomes" id="UP000694568">
    <property type="component" value="Unplaced"/>
</dbReference>
<proteinExistence type="predicted"/>
<gene>
    <name evidence="2" type="primary">LOC116051206</name>
</gene>
<accession>A0A8C9XAW1</accession>
<dbReference type="Ensembl" id="ENSSLUT00000008716.1">
    <property type="protein sequence ID" value="ENSSLUP00000008441.1"/>
    <property type="gene ID" value="ENSSLUG00000003969.1"/>
</dbReference>
<keyword evidence="3" id="KW-1185">Reference proteome</keyword>
<evidence type="ECO:0000313" key="3">
    <source>
        <dbReference type="Proteomes" id="UP000694568"/>
    </source>
</evidence>
<reference evidence="2" key="2">
    <citation type="submission" date="2025-09" db="UniProtKB">
        <authorList>
            <consortium name="Ensembl"/>
        </authorList>
    </citation>
    <scope>IDENTIFICATION</scope>
</reference>
<reference evidence="2" key="1">
    <citation type="submission" date="2025-08" db="UniProtKB">
        <authorList>
            <consortium name="Ensembl"/>
        </authorList>
    </citation>
    <scope>IDENTIFICATION</scope>
</reference>
<dbReference type="GeneTree" id="ENSGT01120000273350"/>
<feature type="signal peptide" evidence="1">
    <location>
        <begin position="1"/>
        <end position="24"/>
    </location>
</feature>
<keyword evidence="1" id="KW-0732">Signal</keyword>
<organism evidence="2 3">
    <name type="scientific">Sander lucioperca</name>
    <name type="common">Pike-perch</name>
    <name type="synonym">Perca lucioperca</name>
    <dbReference type="NCBI Taxonomy" id="283035"/>
    <lineage>
        <taxon>Eukaryota</taxon>
        <taxon>Metazoa</taxon>
        <taxon>Chordata</taxon>
        <taxon>Craniata</taxon>
        <taxon>Vertebrata</taxon>
        <taxon>Euteleostomi</taxon>
        <taxon>Actinopterygii</taxon>
        <taxon>Neopterygii</taxon>
        <taxon>Teleostei</taxon>
        <taxon>Neoteleostei</taxon>
        <taxon>Acanthomorphata</taxon>
        <taxon>Eupercaria</taxon>
        <taxon>Perciformes</taxon>
        <taxon>Percoidei</taxon>
        <taxon>Percidae</taxon>
        <taxon>Luciopercinae</taxon>
        <taxon>Sander</taxon>
    </lineage>
</organism>
<evidence type="ECO:0000313" key="2">
    <source>
        <dbReference type="Ensembl" id="ENSSLUP00000008441.1"/>
    </source>
</evidence>
<protein>
    <recommendedName>
        <fullName evidence="4">Hepcidin</fullName>
    </recommendedName>
</protein>
<feature type="chain" id="PRO_5034952511" description="Hepcidin" evidence="1">
    <location>
        <begin position="25"/>
        <end position="117"/>
    </location>
</feature>
<evidence type="ECO:0000256" key="1">
    <source>
        <dbReference type="SAM" id="SignalP"/>
    </source>
</evidence>